<dbReference type="RefSeq" id="WP_090118471.1">
    <property type="nucleotide sequence ID" value="NZ_FNNJ01000001.1"/>
</dbReference>
<keyword evidence="9 11" id="KW-0408">Iron</keyword>
<evidence type="ECO:0000256" key="10">
    <source>
        <dbReference type="ARBA" id="ARBA00049131"/>
    </source>
</evidence>
<evidence type="ECO:0000313" key="13">
    <source>
        <dbReference type="EMBL" id="SDW07387.1"/>
    </source>
</evidence>
<dbReference type="PROSITE" id="PS51007">
    <property type="entry name" value="CYTC"/>
    <property type="match status" value="1"/>
</dbReference>
<dbReference type="SUPFAM" id="SSF48695">
    <property type="entry name" value="Multiheme cytochromes"/>
    <property type="match status" value="1"/>
</dbReference>
<dbReference type="GO" id="GO:0042279">
    <property type="term" value="F:nitrite reductase (cytochrome, ammonia-forming) activity"/>
    <property type="evidence" value="ECO:0007669"/>
    <property type="project" value="UniProtKB-EC"/>
</dbReference>
<dbReference type="GO" id="GO:0030288">
    <property type="term" value="C:outer membrane-bounded periplasmic space"/>
    <property type="evidence" value="ECO:0007669"/>
    <property type="project" value="TreeGrafter"/>
</dbReference>
<evidence type="ECO:0000256" key="8">
    <source>
        <dbReference type="ARBA" id="ARBA00023002"/>
    </source>
</evidence>
<evidence type="ECO:0000259" key="12">
    <source>
        <dbReference type="PROSITE" id="PS51007"/>
    </source>
</evidence>
<dbReference type="Pfam" id="PF02335">
    <property type="entry name" value="Cytochrom_C552"/>
    <property type="match status" value="1"/>
</dbReference>
<evidence type="ECO:0000256" key="6">
    <source>
        <dbReference type="ARBA" id="ARBA00022729"/>
    </source>
</evidence>
<evidence type="ECO:0000256" key="2">
    <source>
        <dbReference type="ARBA" id="ARBA00009288"/>
    </source>
</evidence>
<sequence length="496" mass="56481">MSNTRKPWKNWVLFLASLVIVFLLGLLVSSITERKMEAKFAYTPMTEINKLEPRNEVWGENFPREYQSYYKTADTTFRSKYNGGAMIDMLEEDPRLVVLWAGYGFAKDYNQGRGHVYAIDDLRNSLRSGGPTGPDDGPMPATCWTCKSPDVPRYINENGINDYYKGKWAGKGEEIVNPIGCANCHDEKSMGLTITQPALIEAFARQGKDITKSSHNEMRSLVCAQCHSEYYFNKNLPDSKGIPYLVFPWDEGQTVEDMEAYYDKVGHVDWTHKISKAPMLKAQHPGYEVFKMGIHGQRGVSCSDCHMPYKTEGGQKFTDHHIQSPLNNVANSCQVCHREEKDELIKNVFDNQDRIIGNRDQLERLLVRAHVEAGKAWELGATEAQMKDILHGIRLGQWRWDYAAASHGGSFHAPVELGRVLGRGIDITQETRIKLAKLLMKLGFDGEVPYPNIDTKENAQKFIGLPMEKLEEEKERFLKELAPKWDEAAKKREATY</sequence>
<dbReference type="CDD" id="cd00548">
    <property type="entry name" value="NrfA-like"/>
    <property type="match status" value="1"/>
</dbReference>
<gene>
    <name evidence="13" type="ORF">SAMN05444411_10121</name>
</gene>
<evidence type="ECO:0000256" key="9">
    <source>
        <dbReference type="ARBA" id="ARBA00023004"/>
    </source>
</evidence>
<dbReference type="GO" id="GO:0009055">
    <property type="term" value="F:electron transfer activity"/>
    <property type="evidence" value="ECO:0007669"/>
    <property type="project" value="InterPro"/>
</dbReference>
<evidence type="ECO:0000313" key="14">
    <source>
        <dbReference type="Proteomes" id="UP000199595"/>
    </source>
</evidence>
<dbReference type="EMBL" id="FNNJ01000001">
    <property type="protein sequence ID" value="SDW07387.1"/>
    <property type="molecule type" value="Genomic_DNA"/>
</dbReference>
<dbReference type="GO" id="GO:0019645">
    <property type="term" value="P:anaerobic electron transport chain"/>
    <property type="evidence" value="ECO:0007669"/>
    <property type="project" value="TreeGrafter"/>
</dbReference>
<keyword evidence="6" id="KW-0732">Signal</keyword>
<dbReference type="GO" id="GO:0020037">
    <property type="term" value="F:heme binding"/>
    <property type="evidence" value="ECO:0007669"/>
    <property type="project" value="InterPro"/>
</dbReference>
<dbReference type="Gene3D" id="1.20.140.10">
    <property type="entry name" value="Butyryl-CoA Dehydrogenase, subunit A, domain 3"/>
    <property type="match status" value="1"/>
</dbReference>
<dbReference type="GO" id="GO:0046872">
    <property type="term" value="F:metal ion binding"/>
    <property type="evidence" value="ECO:0007669"/>
    <property type="project" value="UniProtKB-KW"/>
</dbReference>
<protein>
    <recommendedName>
        <fullName evidence="3">nitrite reductase (cytochrome; ammonia-forming)</fullName>
        <ecNumber evidence="3">1.7.2.2</ecNumber>
    </recommendedName>
</protein>
<evidence type="ECO:0000256" key="4">
    <source>
        <dbReference type="ARBA" id="ARBA00022617"/>
    </source>
</evidence>
<keyword evidence="14" id="KW-1185">Reference proteome</keyword>
<organism evidence="13 14">
    <name type="scientific">Lutibacter oricola</name>
    <dbReference type="NCBI Taxonomy" id="762486"/>
    <lineage>
        <taxon>Bacteria</taxon>
        <taxon>Pseudomonadati</taxon>
        <taxon>Bacteroidota</taxon>
        <taxon>Flavobacteriia</taxon>
        <taxon>Flavobacteriales</taxon>
        <taxon>Flavobacteriaceae</taxon>
        <taxon>Lutibacter</taxon>
    </lineage>
</organism>
<evidence type="ECO:0000256" key="1">
    <source>
        <dbReference type="ARBA" id="ARBA00004196"/>
    </source>
</evidence>
<dbReference type="Gene3D" id="1.10.1130.10">
    <property type="entry name" value="Flavocytochrome C3, Chain A"/>
    <property type="match status" value="1"/>
</dbReference>
<dbReference type="PANTHER" id="PTHR30633:SF0">
    <property type="entry name" value="CYTOCHROME C-552"/>
    <property type="match status" value="1"/>
</dbReference>
<dbReference type="EC" id="1.7.2.2" evidence="3"/>
<evidence type="ECO:0000256" key="3">
    <source>
        <dbReference type="ARBA" id="ARBA00011887"/>
    </source>
</evidence>
<dbReference type="AlphaFoldDB" id="A0A1H2QJJ7"/>
<keyword evidence="7" id="KW-0106">Calcium</keyword>
<dbReference type="InterPro" id="IPR003321">
    <property type="entry name" value="Cyt_c552"/>
</dbReference>
<feature type="domain" description="Cytochrome c" evidence="12">
    <location>
        <begin position="167"/>
        <end position="266"/>
    </location>
</feature>
<evidence type="ECO:0000256" key="5">
    <source>
        <dbReference type="ARBA" id="ARBA00022723"/>
    </source>
</evidence>
<keyword evidence="4 11" id="KW-0349">Heme</keyword>
<comment type="similarity">
    <text evidence="2">Belongs to the cytochrome c-552 family.</text>
</comment>
<name>A0A1H2QJJ7_9FLAO</name>
<comment type="subcellular location">
    <subcellularLocation>
        <location evidence="1">Cell envelope</location>
    </subcellularLocation>
</comment>
<dbReference type="STRING" id="762486.SAMN05444411_10121"/>
<evidence type="ECO:0000256" key="11">
    <source>
        <dbReference type="PROSITE-ProRule" id="PRU00433"/>
    </source>
</evidence>
<dbReference type="PANTHER" id="PTHR30633">
    <property type="entry name" value="CYTOCHROME C-552 RESPIRATORY NITRITE REDUCTASE"/>
    <property type="match status" value="1"/>
</dbReference>
<dbReference type="InterPro" id="IPR036280">
    <property type="entry name" value="Multihaem_cyt_sf"/>
</dbReference>
<dbReference type="OrthoDB" id="9780421at2"/>
<dbReference type="Proteomes" id="UP000199595">
    <property type="component" value="Unassembled WGS sequence"/>
</dbReference>
<accession>A0A1H2QJJ7</accession>
<dbReference type="NCBIfam" id="NF008339">
    <property type="entry name" value="PRK11125.1"/>
    <property type="match status" value="1"/>
</dbReference>
<keyword evidence="5 11" id="KW-0479">Metal-binding</keyword>
<evidence type="ECO:0000256" key="7">
    <source>
        <dbReference type="ARBA" id="ARBA00022837"/>
    </source>
</evidence>
<reference evidence="13 14" key="1">
    <citation type="submission" date="2016-10" db="EMBL/GenBank/DDBJ databases">
        <authorList>
            <person name="de Groot N.N."/>
        </authorList>
    </citation>
    <scope>NUCLEOTIDE SEQUENCE [LARGE SCALE GENOMIC DNA]</scope>
    <source>
        <strain evidence="13 14">DSM 24956</strain>
    </source>
</reference>
<dbReference type="PIRSF" id="PIRSF000243">
    <property type="entry name" value="Cyt_c552"/>
    <property type="match status" value="1"/>
</dbReference>
<keyword evidence="8" id="KW-0560">Oxidoreductase</keyword>
<proteinExistence type="inferred from homology"/>
<dbReference type="InterPro" id="IPR009056">
    <property type="entry name" value="Cyt_c-like_dom"/>
</dbReference>
<comment type="catalytic activity">
    <reaction evidence="10">
        <text>6 Fe(III)-[cytochrome c] + NH4(+) + 2 H2O = 6 Fe(II)-[cytochrome c] + nitrite + 8 H(+)</text>
        <dbReference type="Rhea" id="RHEA:13089"/>
        <dbReference type="Rhea" id="RHEA-COMP:10350"/>
        <dbReference type="Rhea" id="RHEA-COMP:14399"/>
        <dbReference type="ChEBI" id="CHEBI:15377"/>
        <dbReference type="ChEBI" id="CHEBI:15378"/>
        <dbReference type="ChEBI" id="CHEBI:16301"/>
        <dbReference type="ChEBI" id="CHEBI:28938"/>
        <dbReference type="ChEBI" id="CHEBI:29033"/>
        <dbReference type="ChEBI" id="CHEBI:29034"/>
        <dbReference type="EC" id="1.7.2.2"/>
    </reaction>
</comment>